<reference evidence="2 3" key="1">
    <citation type="submission" date="2017-08" db="EMBL/GenBank/DDBJ databases">
        <title>Draft Genome Sequence of Hafnia alvei CITHA-6 Isolated from Raw Bovine Milk.</title>
        <authorList>
            <person name="Culligan E.P."/>
            <person name="Mcsweeney A."/>
            <person name="O'Doherty C."/>
            <person name="Gleeson E."/>
            <person name="O'Riordan D."/>
            <person name="Sleator R.D."/>
        </authorList>
    </citation>
    <scope>NUCLEOTIDE SEQUENCE [LARGE SCALE GENOMIC DNA]</scope>
    <source>
        <strain evidence="2 3">CITHA-6</strain>
    </source>
</reference>
<gene>
    <name evidence="2" type="ORF">CJD50_19875</name>
</gene>
<dbReference type="OrthoDB" id="6630445at2"/>
<comment type="caution">
    <text evidence="2">The sequence shown here is derived from an EMBL/GenBank/DDBJ whole genome shotgun (WGS) entry which is preliminary data.</text>
</comment>
<keyword evidence="1" id="KW-0472">Membrane</keyword>
<accession>A0A2A2M8H2</accession>
<proteinExistence type="predicted"/>
<feature type="transmembrane region" description="Helical" evidence="1">
    <location>
        <begin position="59"/>
        <end position="78"/>
    </location>
</feature>
<keyword evidence="1" id="KW-0812">Transmembrane</keyword>
<dbReference type="RefSeq" id="WP_008813369.1">
    <property type="nucleotide sequence ID" value="NZ_CALECD010000063.1"/>
</dbReference>
<organism evidence="2 3">
    <name type="scientific">Hafnia paralvei</name>
    <dbReference type="NCBI Taxonomy" id="546367"/>
    <lineage>
        <taxon>Bacteria</taxon>
        <taxon>Pseudomonadati</taxon>
        <taxon>Pseudomonadota</taxon>
        <taxon>Gammaproteobacteria</taxon>
        <taxon>Enterobacterales</taxon>
        <taxon>Hafniaceae</taxon>
        <taxon>Hafnia</taxon>
    </lineage>
</organism>
<protein>
    <submittedName>
        <fullName evidence="2">Uncharacterized protein</fullName>
    </submittedName>
</protein>
<evidence type="ECO:0000256" key="1">
    <source>
        <dbReference type="SAM" id="Phobius"/>
    </source>
</evidence>
<name>A0A2A2M8H2_9GAMM</name>
<dbReference type="Proteomes" id="UP000218796">
    <property type="component" value="Unassembled WGS sequence"/>
</dbReference>
<dbReference type="KEGG" id="hpar:AL518_15615"/>
<feature type="transmembrane region" description="Helical" evidence="1">
    <location>
        <begin position="12"/>
        <end position="39"/>
    </location>
</feature>
<keyword evidence="1" id="KW-1133">Transmembrane helix</keyword>
<sequence length="92" mass="10880">MHIDTKLRLASLFYLIVAYAIALPLMALFTDLVITGSIIDIWRGSYSFAELLSFRKILFLKFAGLGAVLGFFYWLFFYRKYRHHDPLDKYFK</sequence>
<keyword evidence="3" id="KW-1185">Reference proteome</keyword>
<dbReference type="GeneID" id="69638531"/>
<evidence type="ECO:0000313" key="2">
    <source>
        <dbReference type="EMBL" id="PAV94754.1"/>
    </source>
</evidence>
<dbReference type="AlphaFoldDB" id="A0A2A2M8H2"/>
<dbReference type="EMBL" id="NQMS01000011">
    <property type="protein sequence ID" value="PAV94754.1"/>
    <property type="molecule type" value="Genomic_DNA"/>
</dbReference>
<evidence type="ECO:0000313" key="3">
    <source>
        <dbReference type="Proteomes" id="UP000218796"/>
    </source>
</evidence>